<dbReference type="CDD" id="cd00688">
    <property type="entry name" value="ISOPREN_C2_like"/>
    <property type="match status" value="1"/>
</dbReference>
<evidence type="ECO:0000313" key="3">
    <source>
        <dbReference type="Proteomes" id="UP001416858"/>
    </source>
</evidence>
<dbReference type="EMBL" id="BAABRO010000014">
    <property type="protein sequence ID" value="GAA5509474.1"/>
    <property type="molecule type" value="Genomic_DNA"/>
</dbReference>
<feature type="chain" id="PRO_5046927062" description="Prenyltransferase and squalene oxidase repeat protein" evidence="1">
    <location>
        <begin position="30"/>
        <end position="370"/>
    </location>
</feature>
<keyword evidence="3" id="KW-1185">Reference proteome</keyword>
<feature type="signal peptide" evidence="1">
    <location>
        <begin position="1"/>
        <end position="29"/>
    </location>
</feature>
<evidence type="ECO:0008006" key="4">
    <source>
        <dbReference type="Google" id="ProtNLM"/>
    </source>
</evidence>
<dbReference type="Proteomes" id="UP001416858">
    <property type="component" value="Unassembled WGS sequence"/>
</dbReference>
<dbReference type="Gene3D" id="1.50.10.20">
    <property type="match status" value="1"/>
</dbReference>
<dbReference type="RefSeq" id="WP_345686570.1">
    <property type="nucleotide sequence ID" value="NZ_BAABRO010000014.1"/>
</dbReference>
<dbReference type="InterPro" id="IPR008930">
    <property type="entry name" value="Terpenoid_cyclase/PrenylTrfase"/>
</dbReference>
<keyword evidence="1" id="KW-0732">Signal</keyword>
<evidence type="ECO:0000313" key="2">
    <source>
        <dbReference type="EMBL" id="GAA5509474.1"/>
    </source>
</evidence>
<sequence>MNSITINRRSVLQKFVAAACLPLATATFAKPTFADDSLQTLYVPDEVDRAVRKAVEYLAGTQRESGALADRNHHVTMTSLAIMAMASIGTQPGDQSELGRVMQRAIDFVLTPRHQDDNGYFGKSDGSRMYGHGIITLMLTEVLGMGATVEQNERIHQALVPAIQLILAAQKVRKPELHQGGWRYEPRSTDSDLSASVWQLMALRSAKNDGMEVPGEAIDQAVQYLKASYTSPRKPRGSNVEVSGFSYTPGTHQATFTMTAAGLLAMQVCGLYDSPMVAGAADWLLEDPPQLHERYFYYGIYYYSQGMHQFGGKHAETASKLVSDLLLGAQHQTGAWQPQREEHNYGSVYATSLAVLSLSVRYHYLPIYQR</sequence>
<organism evidence="2 3">
    <name type="scientific">Novipirellula caenicola</name>
    <dbReference type="NCBI Taxonomy" id="1536901"/>
    <lineage>
        <taxon>Bacteria</taxon>
        <taxon>Pseudomonadati</taxon>
        <taxon>Planctomycetota</taxon>
        <taxon>Planctomycetia</taxon>
        <taxon>Pirellulales</taxon>
        <taxon>Pirellulaceae</taxon>
        <taxon>Novipirellula</taxon>
    </lineage>
</organism>
<comment type="caution">
    <text evidence="2">The sequence shown here is derived from an EMBL/GenBank/DDBJ whole genome shotgun (WGS) entry which is preliminary data.</text>
</comment>
<reference evidence="2 3" key="1">
    <citation type="submission" date="2024-02" db="EMBL/GenBank/DDBJ databases">
        <title>Rhodopirellula caenicola NBRC 110016.</title>
        <authorList>
            <person name="Ichikawa N."/>
            <person name="Katano-Makiyama Y."/>
            <person name="Hidaka K."/>
        </authorList>
    </citation>
    <scope>NUCLEOTIDE SEQUENCE [LARGE SCALE GENOMIC DNA]</scope>
    <source>
        <strain evidence="2 3">NBRC 110016</strain>
    </source>
</reference>
<evidence type="ECO:0000256" key="1">
    <source>
        <dbReference type="SAM" id="SignalP"/>
    </source>
</evidence>
<proteinExistence type="predicted"/>
<dbReference type="SUPFAM" id="SSF48239">
    <property type="entry name" value="Terpenoid cyclases/Protein prenyltransferases"/>
    <property type="match status" value="1"/>
</dbReference>
<name>A0ABP9VWF9_9BACT</name>
<gene>
    <name evidence="2" type="ORF">Rcae01_04973</name>
</gene>
<accession>A0ABP9VWF9</accession>
<protein>
    <recommendedName>
        <fullName evidence="4">Prenyltransferase and squalene oxidase repeat protein</fullName>
    </recommendedName>
</protein>